<feature type="domain" description="Bacterial bifunctional deaminase-reductase C-terminal" evidence="4">
    <location>
        <begin position="24"/>
        <end position="217"/>
    </location>
</feature>
<evidence type="ECO:0000256" key="2">
    <source>
        <dbReference type="ARBA" id="ARBA00022857"/>
    </source>
</evidence>
<dbReference type="Pfam" id="PF01872">
    <property type="entry name" value="RibD_C"/>
    <property type="match status" value="1"/>
</dbReference>
<dbReference type="InterPro" id="IPR050765">
    <property type="entry name" value="Riboflavin_Biosynth_HTPR"/>
</dbReference>
<dbReference type="InterPro" id="IPR024072">
    <property type="entry name" value="DHFR-like_dom_sf"/>
</dbReference>
<accession>A0ABP4MKD2</accession>
<organism evidence="5 6">
    <name type="scientific">Kribbella lupini</name>
    <dbReference type="NCBI Taxonomy" id="291602"/>
    <lineage>
        <taxon>Bacteria</taxon>
        <taxon>Bacillati</taxon>
        <taxon>Actinomycetota</taxon>
        <taxon>Actinomycetes</taxon>
        <taxon>Propionibacteriales</taxon>
        <taxon>Kribbellaceae</taxon>
        <taxon>Kribbella</taxon>
    </lineage>
</organism>
<dbReference type="PANTHER" id="PTHR38011">
    <property type="entry name" value="DIHYDROFOLATE REDUCTASE FAMILY PROTEIN (AFU_ORTHOLOGUE AFUA_8G06820)"/>
    <property type="match status" value="1"/>
</dbReference>
<gene>
    <name evidence="5" type="ORF">GCM10009741_55760</name>
</gene>
<dbReference type="EMBL" id="BAAANC010000003">
    <property type="protein sequence ID" value="GAA1545182.1"/>
    <property type="molecule type" value="Genomic_DNA"/>
</dbReference>
<keyword evidence="3" id="KW-0560">Oxidoreductase</keyword>
<comment type="caution">
    <text evidence="5">The sequence shown here is derived from an EMBL/GenBank/DDBJ whole genome shotgun (WGS) entry which is preliminary data.</text>
</comment>
<keyword evidence="2" id="KW-0521">NADP</keyword>
<dbReference type="Gene3D" id="3.40.430.10">
    <property type="entry name" value="Dihydrofolate Reductase, subunit A"/>
    <property type="match status" value="1"/>
</dbReference>
<evidence type="ECO:0000256" key="3">
    <source>
        <dbReference type="ARBA" id="ARBA00023002"/>
    </source>
</evidence>
<protein>
    <submittedName>
        <fullName evidence="5">Pyrimidine reductase family protein</fullName>
    </submittedName>
</protein>
<evidence type="ECO:0000256" key="1">
    <source>
        <dbReference type="ARBA" id="ARBA00005104"/>
    </source>
</evidence>
<dbReference type="RefSeq" id="WP_344179396.1">
    <property type="nucleotide sequence ID" value="NZ_BAAANC010000003.1"/>
</dbReference>
<dbReference type="Proteomes" id="UP001500363">
    <property type="component" value="Unassembled WGS sequence"/>
</dbReference>
<comment type="pathway">
    <text evidence="1">Cofactor biosynthesis; riboflavin biosynthesis.</text>
</comment>
<evidence type="ECO:0000313" key="6">
    <source>
        <dbReference type="Proteomes" id="UP001500363"/>
    </source>
</evidence>
<dbReference type="PANTHER" id="PTHR38011:SF7">
    <property type="entry name" value="2,5-DIAMINO-6-RIBOSYLAMINO-4(3H)-PYRIMIDINONE 5'-PHOSPHATE REDUCTASE"/>
    <property type="match status" value="1"/>
</dbReference>
<keyword evidence="6" id="KW-1185">Reference proteome</keyword>
<proteinExistence type="predicted"/>
<reference evidence="6" key="1">
    <citation type="journal article" date="2019" name="Int. J. Syst. Evol. Microbiol.">
        <title>The Global Catalogue of Microorganisms (GCM) 10K type strain sequencing project: providing services to taxonomists for standard genome sequencing and annotation.</title>
        <authorList>
            <consortium name="The Broad Institute Genomics Platform"/>
            <consortium name="The Broad Institute Genome Sequencing Center for Infectious Disease"/>
            <person name="Wu L."/>
            <person name="Ma J."/>
        </authorList>
    </citation>
    <scope>NUCLEOTIDE SEQUENCE [LARGE SCALE GENOMIC DNA]</scope>
    <source>
        <strain evidence="6">JCM 14303</strain>
    </source>
</reference>
<evidence type="ECO:0000313" key="5">
    <source>
        <dbReference type="EMBL" id="GAA1545182.1"/>
    </source>
</evidence>
<sequence length="242" mass="26100">MQRLSDLSEAEVIAAYQVEDRSVPHLRSNFVTTLDGAVEIDGKSKALSGPADQEIFGKLRMLSDVVLVGAGTVRDEHYNALRLNAERRAWRVERGLAENPTLAIVSSRLTLEPSARYLADAPERPIIFTHPASPVEAREALSEVADVVVCGHAGVDLHDVVKTLVERGLPQILTEGGPHLQGALTEADLIDEMCLSLAPILAGPGSGRITAGPTATQTRGYVLHTVLAGDDGYLFFRYLREA</sequence>
<name>A0ABP4MKD2_9ACTN</name>
<dbReference type="InterPro" id="IPR002734">
    <property type="entry name" value="RibDG_C"/>
</dbReference>
<dbReference type="SUPFAM" id="SSF53597">
    <property type="entry name" value="Dihydrofolate reductase-like"/>
    <property type="match status" value="1"/>
</dbReference>
<evidence type="ECO:0000259" key="4">
    <source>
        <dbReference type="Pfam" id="PF01872"/>
    </source>
</evidence>